<accession>A0ABW7HI88</accession>
<feature type="transmembrane region" description="Helical" evidence="1">
    <location>
        <begin position="51"/>
        <end position="70"/>
    </location>
</feature>
<gene>
    <name evidence="2" type="ORF">ACG04R_22945</name>
</gene>
<keyword evidence="3" id="KW-1185">Reference proteome</keyword>
<comment type="caution">
    <text evidence="2">The sequence shown here is derived from an EMBL/GenBank/DDBJ whole genome shotgun (WGS) entry which is preliminary data.</text>
</comment>
<sequence length="83" mass="9532">MTKPEPQEEDKLFLPDPEPEPIVVKVRAVCGFVFGLFWAGVIWVQLRGPGMVPTLLLFTVLPVVFAYVAARHGDGFWEYWRRD</sequence>
<keyword evidence="1" id="KW-0812">Transmembrane</keyword>
<evidence type="ECO:0000313" key="3">
    <source>
        <dbReference type="Proteomes" id="UP001606134"/>
    </source>
</evidence>
<feature type="transmembrane region" description="Helical" evidence="1">
    <location>
        <begin position="22"/>
        <end position="44"/>
    </location>
</feature>
<protein>
    <submittedName>
        <fullName evidence="2">Uncharacterized protein</fullName>
    </submittedName>
</protein>
<evidence type="ECO:0000256" key="1">
    <source>
        <dbReference type="SAM" id="Phobius"/>
    </source>
</evidence>
<keyword evidence="1" id="KW-0472">Membrane</keyword>
<dbReference type="EMBL" id="JBIGIC010000013">
    <property type="protein sequence ID" value="MFG6489552.1"/>
    <property type="molecule type" value="Genomic_DNA"/>
</dbReference>
<name>A0ABW7HI88_9BURK</name>
<organism evidence="2 3">
    <name type="scientific">Pelomonas candidula</name>
    <dbReference type="NCBI Taxonomy" id="3299025"/>
    <lineage>
        <taxon>Bacteria</taxon>
        <taxon>Pseudomonadati</taxon>
        <taxon>Pseudomonadota</taxon>
        <taxon>Betaproteobacteria</taxon>
        <taxon>Burkholderiales</taxon>
        <taxon>Sphaerotilaceae</taxon>
        <taxon>Roseateles</taxon>
    </lineage>
</organism>
<evidence type="ECO:0000313" key="2">
    <source>
        <dbReference type="EMBL" id="MFG6489552.1"/>
    </source>
</evidence>
<keyword evidence="1" id="KW-1133">Transmembrane helix</keyword>
<dbReference type="Proteomes" id="UP001606134">
    <property type="component" value="Unassembled WGS sequence"/>
</dbReference>
<dbReference type="RefSeq" id="WP_394415946.1">
    <property type="nucleotide sequence ID" value="NZ_JBIGIC010000013.1"/>
</dbReference>
<reference evidence="2 3" key="1">
    <citation type="submission" date="2024-08" db="EMBL/GenBank/DDBJ databases">
        <authorList>
            <person name="Lu H."/>
        </authorList>
    </citation>
    <scope>NUCLEOTIDE SEQUENCE [LARGE SCALE GENOMIC DNA]</scope>
    <source>
        <strain evidence="2 3">BYS78W</strain>
    </source>
</reference>
<proteinExistence type="predicted"/>